<dbReference type="InterPro" id="IPR002110">
    <property type="entry name" value="Ankyrin_rpt"/>
</dbReference>
<keyword evidence="1" id="KW-0472">Membrane</keyword>
<dbReference type="InterPro" id="IPR026961">
    <property type="entry name" value="PGG_dom"/>
</dbReference>
<dbReference type="AlphaFoldDB" id="A0AAD5BZV5"/>
<evidence type="ECO:0000259" key="2">
    <source>
        <dbReference type="Pfam" id="PF13962"/>
    </source>
</evidence>
<feature type="transmembrane region" description="Helical" evidence="1">
    <location>
        <begin position="251"/>
        <end position="273"/>
    </location>
</feature>
<dbReference type="GO" id="GO:0016020">
    <property type="term" value="C:membrane"/>
    <property type="evidence" value="ECO:0007669"/>
    <property type="project" value="TreeGrafter"/>
</dbReference>
<feature type="transmembrane region" description="Helical" evidence="1">
    <location>
        <begin position="165"/>
        <end position="185"/>
    </location>
</feature>
<dbReference type="InterPro" id="IPR036770">
    <property type="entry name" value="Ankyrin_rpt-contain_sf"/>
</dbReference>
<proteinExistence type="predicted"/>
<keyword evidence="1" id="KW-1133">Transmembrane helix</keyword>
<dbReference type="EMBL" id="JAMZMK010010440">
    <property type="protein sequence ID" value="KAI7731509.1"/>
    <property type="molecule type" value="Genomic_DNA"/>
</dbReference>
<dbReference type="Pfam" id="PF13962">
    <property type="entry name" value="PGG"/>
    <property type="match status" value="1"/>
</dbReference>
<keyword evidence="1" id="KW-0812">Transmembrane</keyword>
<evidence type="ECO:0000313" key="3">
    <source>
        <dbReference type="EMBL" id="KAI7731509.1"/>
    </source>
</evidence>
<feature type="domain" description="PGG" evidence="2">
    <location>
        <begin position="159"/>
        <end position="271"/>
    </location>
</feature>
<dbReference type="PANTHER" id="PTHR24177">
    <property type="entry name" value="CASKIN"/>
    <property type="match status" value="1"/>
</dbReference>
<gene>
    <name evidence="3" type="ORF">M8C21_033106</name>
</gene>
<organism evidence="3 4">
    <name type="scientific">Ambrosia artemisiifolia</name>
    <name type="common">Common ragweed</name>
    <dbReference type="NCBI Taxonomy" id="4212"/>
    <lineage>
        <taxon>Eukaryota</taxon>
        <taxon>Viridiplantae</taxon>
        <taxon>Streptophyta</taxon>
        <taxon>Embryophyta</taxon>
        <taxon>Tracheophyta</taxon>
        <taxon>Spermatophyta</taxon>
        <taxon>Magnoliopsida</taxon>
        <taxon>eudicotyledons</taxon>
        <taxon>Gunneridae</taxon>
        <taxon>Pentapetalae</taxon>
        <taxon>asterids</taxon>
        <taxon>campanulids</taxon>
        <taxon>Asterales</taxon>
        <taxon>Asteraceae</taxon>
        <taxon>Asteroideae</taxon>
        <taxon>Heliantheae alliance</taxon>
        <taxon>Heliantheae</taxon>
        <taxon>Ambrosia</taxon>
    </lineage>
</organism>
<sequence>MSAPKPDQMITEKLDHTADTPLLLATIHNSTEIVREILNIYPQAVEHVDKEGHNILHLAILHRRYEIIDMVEEMEYPLTRLRGRVDKNYNTLLHMVGLKVDDLKEDIKHPAQELKEDQRLYKRVEKICTTIDESTRNADQKTPYEVFSETNDNIRYKAKEWMSENAKNCSLVAVLIATVAFTSAYTVPGGPSRTGHPVLKDKPMFLLFTLADAISLSTALTSVIVFLNILTSPFQFSDFASNLFEKQLTALILLIISVAMMMVAFAATLILTISNRGTWSDMTLYTVSFFPVLVFVYFMVSDYLNIVVSFYRGLKKMVEKVVLSIYDAWEYKPKPTYPVDGTVTFSSIPPV</sequence>
<name>A0AAD5BZV5_AMBAR</name>
<keyword evidence="4" id="KW-1185">Reference proteome</keyword>
<dbReference type="SUPFAM" id="SSF48403">
    <property type="entry name" value="Ankyrin repeat"/>
    <property type="match status" value="1"/>
</dbReference>
<accession>A0AAD5BZV5</accession>
<dbReference type="Proteomes" id="UP001206925">
    <property type="component" value="Unassembled WGS sequence"/>
</dbReference>
<dbReference type="Gene3D" id="1.25.40.20">
    <property type="entry name" value="Ankyrin repeat-containing domain"/>
    <property type="match status" value="1"/>
</dbReference>
<reference evidence="3" key="1">
    <citation type="submission" date="2022-06" db="EMBL/GenBank/DDBJ databases">
        <title>Uncovering the hologenomic basis of an extraordinary plant invasion.</title>
        <authorList>
            <person name="Bieker V.C."/>
            <person name="Martin M.D."/>
            <person name="Gilbert T."/>
            <person name="Hodgins K."/>
            <person name="Battlay P."/>
            <person name="Petersen B."/>
            <person name="Wilson J."/>
        </authorList>
    </citation>
    <scope>NUCLEOTIDE SEQUENCE</scope>
    <source>
        <strain evidence="3">AA19_3_7</strain>
        <tissue evidence="3">Leaf</tissue>
    </source>
</reference>
<comment type="caution">
    <text evidence="3">The sequence shown here is derived from an EMBL/GenBank/DDBJ whole genome shotgun (WGS) entry which is preliminary data.</text>
</comment>
<evidence type="ECO:0000256" key="1">
    <source>
        <dbReference type="SAM" id="Phobius"/>
    </source>
</evidence>
<feature type="transmembrane region" description="Helical" evidence="1">
    <location>
        <begin position="285"/>
        <end position="311"/>
    </location>
</feature>
<feature type="transmembrane region" description="Helical" evidence="1">
    <location>
        <begin position="205"/>
        <end position="230"/>
    </location>
</feature>
<protein>
    <recommendedName>
        <fullName evidence="2">PGG domain-containing protein</fullName>
    </recommendedName>
</protein>
<dbReference type="PANTHER" id="PTHR24177:SF480">
    <property type="entry name" value="PGG DOMAIN-CONTAINING PROTEIN"/>
    <property type="match status" value="1"/>
</dbReference>
<evidence type="ECO:0000313" key="4">
    <source>
        <dbReference type="Proteomes" id="UP001206925"/>
    </source>
</evidence>
<dbReference type="Pfam" id="PF12796">
    <property type="entry name" value="Ank_2"/>
    <property type="match status" value="1"/>
</dbReference>